<evidence type="ECO:0000313" key="4">
    <source>
        <dbReference type="Proteomes" id="UP000464658"/>
    </source>
</evidence>
<comment type="cofactor">
    <cofactor evidence="1">
        <name>Zn(2+)</name>
        <dbReference type="ChEBI" id="CHEBI:29105"/>
    </cofactor>
</comment>
<evidence type="ECO:0008006" key="5">
    <source>
        <dbReference type="Google" id="ProtNLM"/>
    </source>
</evidence>
<organism evidence="3 4">
    <name type="scientific">Bacillus safensis</name>
    <dbReference type="NCBI Taxonomy" id="561879"/>
    <lineage>
        <taxon>Bacteria</taxon>
        <taxon>Bacillati</taxon>
        <taxon>Bacillota</taxon>
        <taxon>Bacilli</taxon>
        <taxon>Bacillales</taxon>
        <taxon>Bacillaceae</taxon>
        <taxon>Bacillus</taxon>
    </lineage>
</organism>
<dbReference type="Proteomes" id="UP000464658">
    <property type="component" value="Chromosome"/>
</dbReference>
<dbReference type="PANTHER" id="PTHR42994:SF2">
    <property type="entry name" value="PEPTIDASE"/>
    <property type="match status" value="1"/>
</dbReference>
<sequence length="100" mass="10790">MEAQVAKMKEAFEKTAKEMGGSADVQIDIMYPGFKFSRRSSRRSGEKKAAAKNGRPSELQTSGGGSDANVIAGNGVPTVNLAVGYEDIHTKKKKKCRLKN</sequence>
<dbReference type="Gene3D" id="3.30.70.360">
    <property type="match status" value="1"/>
</dbReference>
<name>A0A5S9MCE5_BACIA</name>
<accession>A0A5S9MCE5</accession>
<evidence type="ECO:0000256" key="2">
    <source>
        <dbReference type="SAM" id="MobiDB-lite"/>
    </source>
</evidence>
<dbReference type="AlphaFoldDB" id="A0A5S9MCE5"/>
<protein>
    <recommendedName>
        <fullName evidence="5">Peptidase M20 dimerisation domain-containing protein</fullName>
    </recommendedName>
</protein>
<dbReference type="SUPFAM" id="SSF53187">
    <property type="entry name" value="Zn-dependent exopeptidases"/>
    <property type="match status" value="1"/>
</dbReference>
<feature type="region of interest" description="Disordered" evidence="2">
    <location>
        <begin position="38"/>
        <end position="71"/>
    </location>
</feature>
<gene>
    <name evidence="3" type="ORF">BsIDN1_41790</name>
</gene>
<proteinExistence type="predicted"/>
<evidence type="ECO:0000256" key="1">
    <source>
        <dbReference type="ARBA" id="ARBA00001947"/>
    </source>
</evidence>
<dbReference type="PANTHER" id="PTHR42994">
    <property type="entry name" value="PEPTIDASE T"/>
    <property type="match status" value="1"/>
</dbReference>
<evidence type="ECO:0000313" key="3">
    <source>
        <dbReference type="EMBL" id="BBP90561.1"/>
    </source>
</evidence>
<reference evidence="3 4" key="1">
    <citation type="submission" date="2019-12" db="EMBL/GenBank/DDBJ databases">
        <title>Full genome sequence of a Bacillus safensis strain isolated from commercially available natto in Indonesia.</title>
        <authorList>
            <person name="Yoshida M."/>
            <person name="Uomi M."/>
            <person name="Waturangi D."/>
            <person name="Ekaputri J.J."/>
            <person name="Setiamarga D.H.E."/>
        </authorList>
    </citation>
    <scope>NUCLEOTIDE SEQUENCE [LARGE SCALE GENOMIC DNA]</scope>
    <source>
        <strain evidence="3 4">IDN1</strain>
    </source>
</reference>
<dbReference type="EMBL" id="AP021906">
    <property type="protein sequence ID" value="BBP90561.1"/>
    <property type="molecule type" value="Genomic_DNA"/>
</dbReference>
<dbReference type="Gene3D" id="3.40.630.10">
    <property type="entry name" value="Zn peptidases"/>
    <property type="match status" value="1"/>
</dbReference>